<accession>A0ABZ1NI08</accession>
<dbReference type="Gene3D" id="3.40.50.12780">
    <property type="entry name" value="N-terminal domain of ligase-like"/>
    <property type="match status" value="1"/>
</dbReference>
<gene>
    <name evidence="3" type="ORF">OG308_17045</name>
</gene>
<dbReference type="Gene3D" id="3.30.300.30">
    <property type="match status" value="1"/>
</dbReference>
<dbReference type="InterPro" id="IPR045851">
    <property type="entry name" value="AMP-bd_C_sf"/>
</dbReference>
<feature type="domain" description="AMP-binding enzyme C-terminal" evidence="2">
    <location>
        <begin position="405"/>
        <end position="480"/>
    </location>
</feature>
<dbReference type="InterPro" id="IPR020845">
    <property type="entry name" value="AMP-binding_CS"/>
</dbReference>
<dbReference type="EMBL" id="CP109527">
    <property type="protein sequence ID" value="WTY39422.1"/>
    <property type="molecule type" value="Genomic_DNA"/>
</dbReference>
<dbReference type="InterPro" id="IPR025110">
    <property type="entry name" value="AMP-bd_C"/>
</dbReference>
<proteinExistence type="predicted"/>
<reference evidence="3 4" key="1">
    <citation type="submission" date="2022-10" db="EMBL/GenBank/DDBJ databases">
        <title>The complete genomes of actinobacterial strains from the NBC collection.</title>
        <authorList>
            <person name="Joergensen T.S."/>
            <person name="Alvarez Arevalo M."/>
            <person name="Sterndorff E.B."/>
            <person name="Faurdal D."/>
            <person name="Vuksanovic O."/>
            <person name="Mourched A.-S."/>
            <person name="Charusanti P."/>
            <person name="Shaw S."/>
            <person name="Blin K."/>
            <person name="Weber T."/>
        </authorList>
    </citation>
    <scope>NUCLEOTIDE SEQUENCE [LARGE SCALE GENOMIC DNA]</scope>
    <source>
        <strain evidence="3 4">NBC_01413</strain>
    </source>
</reference>
<keyword evidence="4" id="KW-1185">Reference proteome</keyword>
<evidence type="ECO:0000313" key="3">
    <source>
        <dbReference type="EMBL" id="WTY39422.1"/>
    </source>
</evidence>
<sequence length="493" mass="53315">MPALSENLLHSALRHPHRPALRSDTTVLSYDELEERTARVAAFLHDRGIEPGDRVALMLPNVPEFVVLYYGILRSGAVVVPMNPLLKSREVAYYLRDSAAVLLFDWVDGPGEGPHGAREAGTKALTIDADLLAELLAGHDPRRADHSSTAEEPAVILYTSGTTGTPKGAALSHAGLVHNADTYSTTVLDIGTDDVILGCLPLFHTFGQTCAMNAAIRSGACLTLVPRFEPAAVFEAIARDGVTVFAGVPTMYSALLHDPGAAEADVSTLRRCVSGGASLPVELLHGFEKRFSCEILEGYGLSETSPVVAFNHAGRPRKPGSIGTPIRDVEVELVDSIDGIGEIAVRGPNVMLGYWRRPADTTAAIPDGWFRTGDLARRDEDGYLYIVDRKKDMIIRGGYNVYPREIEEVLYEHPEIAQAAVIGIADAHLGEEIVAAVALRVGATTTGEQIQEFVRDRVAAYKYPRQVWVLDALPTGPTGKILKRAISQRITEE</sequence>
<evidence type="ECO:0000259" key="1">
    <source>
        <dbReference type="Pfam" id="PF00501"/>
    </source>
</evidence>
<organism evidence="3 4">
    <name type="scientific">Nocardia salmonicida</name>
    <dbReference type="NCBI Taxonomy" id="53431"/>
    <lineage>
        <taxon>Bacteria</taxon>
        <taxon>Bacillati</taxon>
        <taxon>Actinomycetota</taxon>
        <taxon>Actinomycetes</taxon>
        <taxon>Mycobacteriales</taxon>
        <taxon>Nocardiaceae</taxon>
        <taxon>Nocardia</taxon>
    </lineage>
</organism>
<dbReference type="GO" id="GO:0016874">
    <property type="term" value="F:ligase activity"/>
    <property type="evidence" value="ECO:0007669"/>
    <property type="project" value="UniProtKB-KW"/>
</dbReference>
<dbReference type="SUPFAM" id="SSF56801">
    <property type="entry name" value="Acetyl-CoA synthetase-like"/>
    <property type="match status" value="1"/>
</dbReference>
<dbReference type="PANTHER" id="PTHR43767:SF12">
    <property type="entry name" value="AMP-DEPENDENT SYNTHETASE AND LIGASE"/>
    <property type="match status" value="1"/>
</dbReference>
<protein>
    <submittedName>
        <fullName evidence="3">Long-chain fatty acid--CoA ligase</fullName>
    </submittedName>
</protein>
<evidence type="ECO:0000313" key="4">
    <source>
        <dbReference type="Proteomes" id="UP001621418"/>
    </source>
</evidence>
<dbReference type="RefSeq" id="WP_405151398.1">
    <property type="nucleotide sequence ID" value="NZ_CP109527.1"/>
</dbReference>
<dbReference type="Pfam" id="PF13193">
    <property type="entry name" value="AMP-binding_C"/>
    <property type="match status" value="1"/>
</dbReference>
<evidence type="ECO:0000259" key="2">
    <source>
        <dbReference type="Pfam" id="PF13193"/>
    </source>
</evidence>
<dbReference type="InterPro" id="IPR050237">
    <property type="entry name" value="ATP-dep_AMP-bd_enzyme"/>
</dbReference>
<keyword evidence="3" id="KW-0436">Ligase</keyword>
<dbReference type="InterPro" id="IPR000873">
    <property type="entry name" value="AMP-dep_synth/lig_dom"/>
</dbReference>
<dbReference type="InterPro" id="IPR042099">
    <property type="entry name" value="ANL_N_sf"/>
</dbReference>
<dbReference type="PROSITE" id="PS00455">
    <property type="entry name" value="AMP_BINDING"/>
    <property type="match status" value="1"/>
</dbReference>
<dbReference type="Pfam" id="PF00501">
    <property type="entry name" value="AMP-binding"/>
    <property type="match status" value="1"/>
</dbReference>
<dbReference type="PANTHER" id="PTHR43767">
    <property type="entry name" value="LONG-CHAIN-FATTY-ACID--COA LIGASE"/>
    <property type="match status" value="1"/>
</dbReference>
<name>A0ABZ1NI08_9NOCA</name>
<dbReference type="Proteomes" id="UP001621418">
    <property type="component" value="Chromosome"/>
</dbReference>
<feature type="domain" description="AMP-dependent synthetase/ligase" evidence="1">
    <location>
        <begin position="10"/>
        <end position="355"/>
    </location>
</feature>
<dbReference type="CDD" id="cd05936">
    <property type="entry name" value="FC-FACS_FadD_like"/>
    <property type="match status" value="1"/>
</dbReference>